<sequence>MWNVECGMWSLARTSPIVIVAAALAGWPPSQPQLKRPWVLTGERLIKVGKTEPDDPGCDYHVRKKLLSATQERVHEPKSSNEDEGIHGRHR</sequence>
<protein>
    <recommendedName>
        <fullName evidence="5">Secreted protein</fullName>
    </recommendedName>
</protein>
<feature type="signal peptide" evidence="2">
    <location>
        <begin position="1"/>
        <end position="32"/>
    </location>
</feature>
<evidence type="ECO:0000313" key="3">
    <source>
        <dbReference type="EMBL" id="KAK5630934.1"/>
    </source>
</evidence>
<organism evidence="3 4">
    <name type="scientific">Xylaria bambusicola</name>
    <dbReference type="NCBI Taxonomy" id="326684"/>
    <lineage>
        <taxon>Eukaryota</taxon>
        <taxon>Fungi</taxon>
        <taxon>Dikarya</taxon>
        <taxon>Ascomycota</taxon>
        <taxon>Pezizomycotina</taxon>
        <taxon>Sordariomycetes</taxon>
        <taxon>Xylariomycetidae</taxon>
        <taxon>Xylariales</taxon>
        <taxon>Xylariaceae</taxon>
        <taxon>Xylaria</taxon>
    </lineage>
</organism>
<reference evidence="3 4" key="1">
    <citation type="submission" date="2023-10" db="EMBL/GenBank/DDBJ databases">
        <title>Draft genome sequence of Xylaria bambusicola isolate GMP-LS, the root and basal stem rot pathogen of sugarcane in Indonesia.</title>
        <authorList>
            <person name="Selvaraj P."/>
            <person name="Muralishankar V."/>
            <person name="Muruganantham S."/>
            <person name="Sp S."/>
            <person name="Haryani S."/>
            <person name="Lau K.J.X."/>
            <person name="Naqvi N.I."/>
        </authorList>
    </citation>
    <scope>NUCLEOTIDE SEQUENCE [LARGE SCALE GENOMIC DNA]</scope>
    <source>
        <strain evidence="3">GMP-LS</strain>
    </source>
</reference>
<evidence type="ECO:0008006" key="5">
    <source>
        <dbReference type="Google" id="ProtNLM"/>
    </source>
</evidence>
<proteinExistence type="predicted"/>
<accession>A0AAN7UZL6</accession>
<comment type="caution">
    <text evidence="3">The sequence shown here is derived from an EMBL/GenBank/DDBJ whole genome shotgun (WGS) entry which is preliminary data.</text>
</comment>
<evidence type="ECO:0000256" key="2">
    <source>
        <dbReference type="SAM" id="SignalP"/>
    </source>
</evidence>
<dbReference type="Proteomes" id="UP001305414">
    <property type="component" value="Unassembled WGS sequence"/>
</dbReference>
<dbReference type="AlphaFoldDB" id="A0AAN7UZL6"/>
<keyword evidence="2" id="KW-0732">Signal</keyword>
<evidence type="ECO:0000256" key="1">
    <source>
        <dbReference type="SAM" id="MobiDB-lite"/>
    </source>
</evidence>
<dbReference type="EMBL" id="JAWHQM010000018">
    <property type="protein sequence ID" value="KAK5630934.1"/>
    <property type="molecule type" value="Genomic_DNA"/>
</dbReference>
<evidence type="ECO:0000313" key="4">
    <source>
        <dbReference type="Proteomes" id="UP001305414"/>
    </source>
</evidence>
<feature type="compositionally biased region" description="Basic and acidic residues" evidence="1">
    <location>
        <begin position="72"/>
        <end position="91"/>
    </location>
</feature>
<gene>
    <name evidence="3" type="ORF">RRF57_006649</name>
</gene>
<keyword evidence="4" id="KW-1185">Reference proteome</keyword>
<feature type="chain" id="PRO_5042813915" description="Secreted protein" evidence="2">
    <location>
        <begin position="33"/>
        <end position="91"/>
    </location>
</feature>
<name>A0AAN7UZL6_9PEZI</name>
<feature type="region of interest" description="Disordered" evidence="1">
    <location>
        <begin position="69"/>
        <end position="91"/>
    </location>
</feature>